<reference evidence="1 2" key="1">
    <citation type="submission" date="2021-03" db="EMBL/GenBank/DDBJ databases">
        <authorList>
            <person name="King G.J."/>
            <person name="Bancroft I."/>
            <person name="Baten A."/>
            <person name="Bloomfield J."/>
            <person name="Borpatragohain P."/>
            <person name="He Z."/>
            <person name="Irish N."/>
            <person name="Irwin J."/>
            <person name="Liu K."/>
            <person name="Mauleon R.P."/>
            <person name="Moore J."/>
            <person name="Morris R."/>
            <person name="Ostergaard L."/>
            <person name="Wang B."/>
            <person name="Wells R."/>
        </authorList>
    </citation>
    <scope>NUCLEOTIDE SEQUENCE [LARGE SCALE GENOMIC DNA]</scope>
    <source>
        <strain evidence="1">R-o-18</strain>
        <tissue evidence="1">Leaf</tissue>
    </source>
</reference>
<keyword evidence="2" id="KW-1185">Reference proteome</keyword>
<evidence type="ECO:0000313" key="2">
    <source>
        <dbReference type="Proteomes" id="UP000823674"/>
    </source>
</evidence>
<protein>
    <submittedName>
        <fullName evidence="1">Uncharacterized protein</fullName>
    </submittedName>
</protein>
<accession>A0ABQ7LQT4</accession>
<name>A0ABQ7LQT4_BRACM</name>
<organism evidence="1 2">
    <name type="scientific">Brassica rapa subsp. trilocularis</name>
    <dbReference type="NCBI Taxonomy" id="1813537"/>
    <lineage>
        <taxon>Eukaryota</taxon>
        <taxon>Viridiplantae</taxon>
        <taxon>Streptophyta</taxon>
        <taxon>Embryophyta</taxon>
        <taxon>Tracheophyta</taxon>
        <taxon>Spermatophyta</taxon>
        <taxon>Magnoliopsida</taxon>
        <taxon>eudicotyledons</taxon>
        <taxon>Gunneridae</taxon>
        <taxon>Pentapetalae</taxon>
        <taxon>rosids</taxon>
        <taxon>malvids</taxon>
        <taxon>Brassicales</taxon>
        <taxon>Brassicaceae</taxon>
        <taxon>Brassiceae</taxon>
        <taxon>Brassica</taxon>
    </lineage>
</organism>
<evidence type="ECO:0000313" key="1">
    <source>
        <dbReference type="EMBL" id="KAG5388912.1"/>
    </source>
</evidence>
<sequence length="74" mass="8598">MLNPQQESQPIAESVSFSSDKKYDITQVYKFCTILKLTTRYCDTSTELPDKPKLIIQRKEEFSEIENSHLAEVL</sequence>
<dbReference type="Proteomes" id="UP000823674">
    <property type="component" value="Chromosome A08"/>
</dbReference>
<proteinExistence type="predicted"/>
<dbReference type="EMBL" id="JADBGQ010000007">
    <property type="protein sequence ID" value="KAG5388912.1"/>
    <property type="molecule type" value="Genomic_DNA"/>
</dbReference>
<gene>
    <name evidence="1" type="primary">A08g505730.1_BraROA</name>
    <name evidence="1" type="ORF">IGI04_030453</name>
</gene>
<comment type="caution">
    <text evidence="1">The sequence shown here is derived from an EMBL/GenBank/DDBJ whole genome shotgun (WGS) entry which is preliminary data.</text>
</comment>